<comment type="caution">
    <text evidence="17">The sequence shown here is derived from an EMBL/GenBank/DDBJ whole genome shotgun (WGS) entry which is preliminary data.</text>
</comment>
<keyword evidence="7 14" id="KW-0812">Transmembrane</keyword>
<dbReference type="EMBL" id="MKKK01000073">
    <property type="protein sequence ID" value="OEY91755.1"/>
    <property type="molecule type" value="Genomic_DNA"/>
</dbReference>
<evidence type="ECO:0000259" key="15">
    <source>
        <dbReference type="PROSITE" id="PS50109"/>
    </source>
</evidence>
<name>A0A1E7QXG5_9GAMM</name>
<sequence length="539" mass="61714">MKYWRLPIAFRLFLIVLLTTLLITTVSLGVLQWALQKNFSRYVTEVEMQKLEHLNNNLSEVYQVYGSWNKAIQNSTKGSDRKMDQDELKHLPQRWLRRQYDIAQQQSEIIKNPALFQARMSNDENKIYVPSHFEPFAKPPELTDEQIKRLNNFNGAEDLPPPRGWDGKHRWLIPVPDRLGYGHRLALYDTDKKLITGDPASDIPLQSIIVDGKIVGYLGLRPALNVDDALSINFFSNQQRYLMLIYAVSIIISAIAALLLATYFKKPIHRLLNAAVELSKGNYHYRVEINSNDELGDLSKLINQLSKVLDQHEQSRRQWVADTSHELKTPISVLQAQIEAIRDGVRQATPEHLDRMMHQVLSLKKLTQDLADLAQADAQQLTCYRSKINPWDIVLHEIENFKPKFEQKQLEVTATGEGVSLFSDPDRFRQIIVNLLSNSVRYTETKGKIHLHTALTADDWFVYIDDSPLGVTDEQLQQLGERFYRVDDSRTRSTGGTGLGLALSKKIAQALGGDLQFDHSPLGGLRCTVRLNRQQKNEQ</sequence>
<evidence type="ECO:0000256" key="9">
    <source>
        <dbReference type="ARBA" id="ARBA00022777"/>
    </source>
</evidence>
<dbReference type="SMART" id="SM00387">
    <property type="entry name" value="HATPase_c"/>
    <property type="match status" value="1"/>
</dbReference>
<evidence type="ECO:0000256" key="2">
    <source>
        <dbReference type="ARBA" id="ARBA00004651"/>
    </source>
</evidence>
<dbReference type="InterPro" id="IPR050398">
    <property type="entry name" value="HssS/ArlS-like"/>
</dbReference>
<dbReference type="InterPro" id="IPR003660">
    <property type="entry name" value="HAMP_dom"/>
</dbReference>
<proteinExistence type="predicted"/>
<dbReference type="PANTHER" id="PTHR45528:SF1">
    <property type="entry name" value="SENSOR HISTIDINE KINASE CPXA"/>
    <property type="match status" value="1"/>
</dbReference>
<feature type="domain" description="Histidine kinase" evidence="15">
    <location>
        <begin position="322"/>
        <end position="535"/>
    </location>
</feature>
<evidence type="ECO:0000256" key="8">
    <source>
        <dbReference type="ARBA" id="ARBA00022741"/>
    </source>
</evidence>
<dbReference type="Pfam" id="PF00512">
    <property type="entry name" value="HisKA"/>
    <property type="match status" value="1"/>
</dbReference>
<dbReference type="AlphaFoldDB" id="A0A1E7QXG5"/>
<dbReference type="Pfam" id="PF02518">
    <property type="entry name" value="HATPase_c"/>
    <property type="match status" value="1"/>
</dbReference>
<dbReference type="InterPro" id="IPR005467">
    <property type="entry name" value="His_kinase_dom"/>
</dbReference>
<keyword evidence="12" id="KW-0902">Two-component regulatory system</keyword>
<dbReference type="NCBIfam" id="NF012163">
    <property type="entry name" value="BaeS_SmeS"/>
    <property type="match status" value="1"/>
</dbReference>
<reference evidence="17 18" key="1">
    <citation type="submission" date="2016-09" db="EMBL/GenBank/DDBJ databases">
        <authorList>
            <person name="Capua I."/>
            <person name="De Benedictis P."/>
            <person name="Joannis T."/>
            <person name="Lombin L.H."/>
            <person name="Cattoli G."/>
        </authorList>
    </citation>
    <scope>NUCLEOTIDE SEQUENCE [LARGE SCALE GENOMIC DNA]</scope>
    <source>
        <strain evidence="17 18">ANC 4671</strain>
    </source>
</reference>
<dbReference type="EC" id="2.7.13.3" evidence="3"/>
<dbReference type="InterPro" id="IPR003661">
    <property type="entry name" value="HisK_dim/P_dom"/>
</dbReference>
<dbReference type="RefSeq" id="WP_070070966.1">
    <property type="nucleotide sequence ID" value="NZ_MKKK01000073.1"/>
</dbReference>
<dbReference type="GO" id="GO:0005886">
    <property type="term" value="C:plasma membrane"/>
    <property type="evidence" value="ECO:0007669"/>
    <property type="project" value="UniProtKB-SubCell"/>
</dbReference>
<evidence type="ECO:0000256" key="12">
    <source>
        <dbReference type="ARBA" id="ARBA00023012"/>
    </source>
</evidence>
<evidence type="ECO:0000313" key="17">
    <source>
        <dbReference type="EMBL" id="OEY91755.1"/>
    </source>
</evidence>
<dbReference type="InterPro" id="IPR003594">
    <property type="entry name" value="HATPase_dom"/>
</dbReference>
<evidence type="ECO:0000256" key="4">
    <source>
        <dbReference type="ARBA" id="ARBA00022475"/>
    </source>
</evidence>
<evidence type="ECO:0000256" key="3">
    <source>
        <dbReference type="ARBA" id="ARBA00012438"/>
    </source>
</evidence>
<keyword evidence="5" id="KW-0597">Phosphoprotein</keyword>
<dbReference type="OrthoDB" id="9804645at2"/>
<evidence type="ECO:0000256" key="1">
    <source>
        <dbReference type="ARBA" id="ARBA00000085"/>
    </source>
</evidence>
<gene>
    <name evidence="17" type="ORF">BJI46_06320</name>
</gene>
<protein>
    <recommendedName>
        <fullName evidence="3">histidine kinase</fullName>
        <ecNumber evidence="3">2.7.13.3</ecNumber>
    </recommendedName>
</protein>
<evidence type="ECO:0000256" key="5">
    <source>
        <dbReference type="ARBA" id="ARBA00022553"/>
    </source>
</evidence>
<dbReference type="InterPro" id="IPR004358">
    <property type="entry name" value="Sig_transdc_His_kin-like_C"/>
</dbReference>
<keyword evidence="18" id="KW-1185">Reference proteome</keyword>
<evidence type="ECO:0000256" key="7">
    <source>
        <dbReference type="ARBA" id="ARBA00022692"/>
    </source>
</evidence>
<dbReference type="STRING" id="1262585.BJI46_06320"/>
<feature type="transmembrane region" description="Helical" evidence="14">
    <location>
        <begin position="241"/>
        <end position="264"/>
    </location>
</feature>
<dbReference type="GO" id="GO:0005524">
    <property type="term" value="F:ATP binding"/>
    <property type="evidence" value="ECO:0007669"/>
    <property type="project" value="UniProtKB-KW"/>
</dbReference>
<dbReference type="Proteomes" id="UP000185895">
    <property type="component" value="Unassembled WGS sequence"/>
</dbReference>
<keyword evidence="11 14" id="KW-1133">Transmembrane helix</keyword>
<dbReference type="SUPFAM" id="SSF55874">
    <property type="entry name" value="ATPase domain of HSP90 chaperone/DNA topoisomerase II/histidine kinase"/>
    <property type="match status" value="1"/>
</dbReference>
<dbReference type="InterPro" id="IPR036097">
    <property type="entry name" value="HisK_dim/P_sf"/>
</dbReference>
<dbReference type="Gene3D" id="6.10.340.10">
    <property type="match status" value="1"/>
</dbReference>
<dbReference type="PANTHER" id="PTHR45528">
    <property type="entry name" value="SENSOR HISTIDINE KINASE CPXA"/>
    <property type="match status" value="1"/>
</dbReference>
<dbReference type="SUPFAM" id="SSF47384">
    <property type="entry name" value="Homodimeric domain of signal transducing histidine kinase"/>
    <property type="match status" value="1"/>
</dbReference>
<dbReference type="Pfam" id="PF00672">
    <property type="entry name" value="HAMP"/>
    <property type="match status" value="1"/>
</dbReference>
<dbReference type="SMART" id="SM00388">
    <property type="entry name" value="HisKA"/>
    <property type="match status" value="1"/>
</dbReference>
<evidence type="ECO:0000256" key="10">
    <source>
        <dbReference type="ARBA" id="ARBA00022840"/>
    </source>
</evidence>
<keyword evidence="10" id="KW-0067">ATP-binding</keyword>
<keyword evidence="8" id="KW-0547">Nucleotide-binding</keyword>
<dbReference type="CDD" id="cd06225">
    <property type="entry name" value="HAMP"/>
    <property type="match status" value="1"/>
</dbReference>
<keyword evidence="6" id="KW-0808">Transferase</keyword>
<evidence type="ECO:0000256" key="13">
    <source>
        <dbReference type="ARBA" id="ARBA00023136"/>
    </source>
</evidence>
<dbReference type="Gene3D" id="1.10.287.130">
    <property type="match status" value="1"/>
</dbReference>
<dbReference type="PROSITE" id="PS50109">
    <property type="entry name" value="HIS_KIN"/>
    <property type="match status" value="1"/>
</dbReference>
<dbReference type="SMART" id="SM00304">
    <property type="entry name" value="HAMP"/>
    <property type="match status" value="1"/>
</dbReference>
<feature type="domain" description="HAMP" evidence="16">
    <location>
        <begin position="262"/>
        <end position="314"/>
    </location>
</feature>
<evidence type="ECO:0000256" key="11">
    <source>
        <dbReference type="ARBA" id="ARBA00022989"/>
    </source>
</evidence>
<organism evidence="17 18">
    <name type="scientific">Acinetobacter qingfengensis</name>
    <dbReference type="NCBI Taxonomy" id="1262585"/>
    <lineage>
        <taxon>Bacteria</taxon>
        <taxon>Pseudomonadati</taxon>
        <taxon>Pseudomonadota</taxon>
        <taxon>Gammaproteobacteria</taxon>
        <taxon>Moraxellales</taxon>
        <taxon>Moraxellaceae</taxon>
        <taxon>Acinetobacter</taxon>
    </lineage>
</organism>
<keyword evidence="13 14" id="KW-0472">Membrane</keyword>
<dbReference type="Gene3D" id="3.30.565.10">
    <property type="entry name" value="Histidine kinase-like ATPase, C-terminal domain"/>
    <property type="match status" value="1"/>
</dbReference>
<comment type="subcellular location">
    <subcellularLocation>
        <location evidence="2">Cell membrane</location>
        <topology evidence="2">Multi-pass membrane protein</topology>
    </subcellularLocation>
</comment>
<keyword evidence="9 17" id="KW-0418">Kinase</keyword>
<accession>A0A1E7QXG5</accession>
<comment type="catalytic activity">
    <reaction evidence="1">
        <text>ATP + protein L-histidine = ADP + protein N-phospho-L-histidine.</text>
        <dbReference type="EC" id="2.7.13.3"/>
    </reaction>
</comment>
<dbReference type="PRINTS" id="PR00344">
    <property type="entry name" value="BCTRLSENSOR"/>
</dbReference>
<evidence type="ECO:0000256" key="6">
    <source>
        <dbReference type="ARBA" id="ARBA00022679"/>
    </source>
</evidence>
<keyword evidence="4" id="KW-1003">Cell membrane</keyword>
<evidence type="ECO:0000259" key="16">
    <source>
        <dbReference type="PROSITE" id="PS50885"/>
    </source>
</evidence>
<dbReference type="GO" id="GO:0000155">
    <property type="term" value="F:phosphorelay sensor kinase activity"/>
    <property type="evidence" value="ECO:0007669"/>
    <property type="project" value="InterPro"/>
</dbReference>
<dbReference type="PROSITE" id="PS50885">
    <property type="entry name" value="HAMP"/>
    <property type="match status" value="1"/>
</dbReference>
<evidence type="ECO:0000313" key="18">
    <source>
        <dbReference type="Proteomes" id="UP000185895"/>
    </source>
</evidence>
<dbReference type="SUPFAM" id="SSF158472">
    <property type="entry name" value="HAMP domain-like"/>
    <property type="match status" value="1"/>
</dbReference>
<dbReference type="InterPro" id="IPR036890">
    <property type="entry name" value="HATPase_C_sf"/>
</dbReference>
<evidence type="ECO:0000256" key="14">
    <source>
        <dbReference type="SAM" id="Phobius"/>
    </source>
</evidence>
<dbReference type="CDD" id="cd00082">
    <property type="entry name" value="HisKA"/>
    <property type="match status" value="1"/>
</dbReference>